<keyword evidence="2" id="KW-1185">Reference proteome</keyword>
<protein>
    <recommendedName>
        <fullName evidence="3">Lasso peptide biosynthesis PqqD family chaperone</fullName>
    </recommendedName>
</protein>
<dbReference type="Gene3D" id="1.10.10.1150">
    <property type="entry name" value="Coenzyme PQQ synthesis protein D (PqqD)"/>
    <property type="match status" value="1"/>
</dbReference>
<proteinExistence type="predicted"/>
<dbReference type="Proteomes" id="UP000637578">
    <property type="component" value="Unassembled WGS sequence"/>
</dbReference>
<gene>
    <name evidence="1" type="ORF">GCM10012275_07630</name>
</gene>
<dbReference type="InterPro" id="IPR041881">
    <property type="entry name" value="PqqD_sf"/>
</dbReference>
<accession>A0A8J3FUX4</accession>
<dbReference type="EMBL" id="BMMK01000002">
    <property type="protein sequence ID" value="GGM39181.1"/>
    <property type="molecule type" value="Genomic_DNA"/>
</dbReference>
<reference evidence="1" key="2">
    <citation type="submission" date="2020-09" db="EMBL/GenBank/DDBJ databases">
        <authorList>
            <person name="Sun Q."/>
            <person name="Zhou Y."/>
        </authorList>
    </citation>
    <scope>NUCLEOTIDE SEQUENCE</scope>
    <source>
        <strain evidence="1">CGMCC 4.5737</strain>
    </source>
</reference>
<dbReference type="RefSeq" id="WP_189053863.1">
    <property type="nucleotide sequence ID" value="NZ_BMMK01000002.1"/>
</dbReference>
<evidence type="ECO:0000313" key="2">
    <source>
        <dbReference type="Proteomes" id="UP000637578"/>
    </source>
</evidence>
<dbReference type="Pfam" id="PF05402">
    <property type="entry name" value="PqqD"/>
    <property type="match status" value="1"/>
</dbReference>
<sequence length="83" mass="9050">MRLASDVTVTETDDGAVLLDERRGRYWQLNRTGAFVLKQICEGANAEKSAHRLAEREPVSPDDALTDVQKLVAGLRAAGLVVD</sequence>
<name>A0A8J3FUX4_9PSEU</name>
<dbReference type="NCBIfam" id="NF033530">
    <property type="entry name" value="lasso_PqqD_Strm"/>
    <property type="match status" value="1"/>
</dbReference>
<evidence type="ECO:0008006" key="3">
    <source>
        <dbReference type="Google" id="ProtNLM"/>
    </source>
</evidence>
<organism evidence="1 2">
    <name type="scientific">Longimycelium tulufanense</name>
    <dbReference type="NCBI Taxonomy" id="907463"/>
    <lineage>
        <taxon>Bacteria</taxon>
        <taxon>Bacillati</taxon>
        <taxon>Actinomycetota</taxon>
        <taxon>Actinomycetes</taxon>
        <taxon>Pseudonocardiales</taxon>
        <taxon>Pseudonocardiaceae</taxon>
        <taxon>Longimycelium</taxon>
    </lineage>
</organism>
<dbReference type="InterPro" id="IPR008792">
    <property type="entry name" value="PQQD"/>
</dbReference>
<dbReference type="AlphaFoldDB" id="A0A8J3FUX4"/>
<evidence type="ECO:0000313" key="1">
    <source>
        <dbReference type="EMBL" id="GGM39181.1"/>
    </source>
</evidence>
<reference evidence="1" key="1">
    <citation type="journal article" date="2014" name="Int. J. Syst. Evol. Microbiol.">
        <title>Complete genome sequence of Corynebacterium casei LMG S-19264T (=DSM 44701T), isolated from a smear-ripened cheese.</title>
        <authorList>
            <consortium name="US DOE Joint Genome Institute (JGI-PGF)"/>
            <person name="Walter F."/>
            <person name="Albersmeier A."/>
            <person name="Kalinowski J."/>
            <person name="Ruckert C."/>
        </authorList>
    </citation>
    <scope>NUCLEOTIDE SEQUENCE</scope>
    <source>
        <strain evidence="1">CGMCC 4.5737</strain>
    </source>
</reference>
<comment type="caution">
    <text evidence="1">The sequence shown here is derived from an EMBL/GenBank/DDBJ whole genome shotgun (WGS) entry which is preliminary data.</text>
</comment>